<proteinExistence type="predicted"/>
<keyword evidence="2" id="KW-1185">Reference proteome</keyword>
<reference evidence="1" key="1">
    <citation type="submission" date="2021-01" db="UniProtKB">
        <authorList>
            <consortium name="EnsemblPlants"/>
        </authorList>
    </citation>
    <scope>IDENTIFICATION</scope>
</reference>
<evidence type="ECO:0000313" key="1">
    <source>
        <dbReference type="EnsemblPlants" id="Kaladp0047s0220.1.v1.1"/>
    </source>
</evidence>
<dbReference type="AlphaFoldDB" id="A0A7N0TY11"/>
<sequence>MQISIACDSKVALTIAQNLVHHKRTKHIKINCHIVSDNLNPYHLYLAELAGGFQSCINIKDGFAAMDQQSCMFDVEHNCVSIRMMETDGAFQK</sequence>
<organism evidence="1 2">
    <name type="scientific">Kalanchoe fedtschenkoi</name>
    <name type="common">Lavender scallops</name>
    <name type="synonym">South American air plant</name>
    <dbReference type="NCBI Taxonomy" id="63787"/>
    <lineage>
        <taxon>Eukaryota</taxon>
        <taxon>Viridiplantae</taxon>
        <taxon>Streptophyta</taxon>
        <taxon>Embryophyta</taxon>
        <taxon>Tracheophyta</taxon>
        <taxon>Spermatophyta</taxon>
        <taxon>Magnoliopsida</taxon>
        <taxon>eudicotyledons</taxon>
        <taxon>Gunneridae</taxon>
        <taxon>Pentapetalae</taxon>
        <taxon>Saxifragales</taxon>
        <taxon>Crassulaceae</taxon>
        <taxon>Kalanchoe</taxon>
    </lineage>
</organism>
<protein>
    <submittedName>
        <fullName evidence="1">Uncharacterized protein</fullName>
    </submittedName>
</protein>
<name>A0A7N0TY11_KALFE</name>
<accession>A0A7N0TY11</accession>
<dbReference type="Proteomes" id="UP000594263">
    <property type="component" value="Unplaced"/>
</dbReference>
<dbReference type="EnsemblPlants" id="Kaladp0047s0220.1.v1.1">
    <property type="protein sequence ID" value="Kaladp0047s0220.1.v1.1"/>
    <property type="gene ID" value="Kaladp0047s0220.v1.1"/>
</dbReference>
<evidence type="ECO:0000313" key="2">
    <source>
        <dbReference type="Proteomes" id="UP000594263"/>
    </source>
</evidence>
<dbReference type="Gramene" id="Kaladp0047s0220.1.v1.1">
    <property type="protein sequence ID" value="Kaladp0047s0220.1.v1.1"/>
    <property type="gene ID" value="Kaladp0047s0220.v1.1"/>
</dbReference>